<gene>
    <name evidence="2" type="ORF">G3I71_42295</name>
</gene>
<protein>
    <submittedName>
        <fullName evidence="2">Transposase</fullName>
    </submittedName>
</protein>
<sequence>MLGQPPRHDLREIMSTILYADRSSCRRACLPHDFPPHQGVCGHLAGRQKDGVLARFNGTISRSSAPGTRAGSA</sequence>
<comment type="caution">
    <text evidence="2">The sequence shown here is derived from an EMBL/GenBank/DDBJ whole genome shotgun (WGS) entry which is preliminary data.</text>
</comment>
<dbReference type="AlphaFoldDB" id="A0A6B3C624"/>
<organism evidence="2">
    <name type="scientific">Streptomyces sp. SID12501</name>
    <dbReference type="NCBI Taxonomy" id="2706042"/>
    <lineage>
        <taxon>Bacteria</taxon>
        <taxon>Bacillati</taxon>
        <taxon>Actinomycetota</taxon>
        <taxon>Actinomycetes</taxon>
        <taxon>Kitasatosporales</taxon>
        <taxon>Streptomycetaceae</taxon>
        <taxon>Streptomyces</taxon>
    </lineage>
</organism>
<dbReference type="InterPro" id="IPR025161">
    <property type="entry name" value="IS402-like_dom"/>
</dbReference>
<dbReference type="EMBL" id="JAAGLU010000062">
    <property type="protein sequence ID" value="NEC92255.1"/>
    <property type="molecule type" value="Genomic_DNA"/>
</dbReference>
<accession>A0A6B3C624</accession>
<dbReference type="Pfam" id="PF13340">
    <property type="entry name" value="DUF4096"/>
    <property type="match status" value="1"/>
</dbReference>
<evidence type="ECO:0000259" key="1">
    <source>
        <dbReference type="Pfam" id="PF13340"/>
    </source>
</evidence>
<feature type="domain" description="Insertion element IS402-like" evidence="1">
    <location>
        <begin position="3"/>
        <end position="56"/>
    </location>
</feature>
<name>A0A6B3C624_9ACTN</name>
<proteinExistence type="predicted"/>
<reference evidence="2" key="1">
    <citation type="submission" date="2020-01" db="EMBL/GenBank/DDBJ databases">
        <title>Insect and environment-associated Actinomycetes.</title>
        <authorList>
            <person name="Currrie C."/>
            <person name="Chevrette M."/>
            <person name="Carlson C."/>
            <person name="Stubbendieck R."/>
            <person name="Wendt-Pienkowski E."/>
        </authorList>
    </citation>
    <scope>NUCLEOTIDE SEQUENCE</scope>
    <source>
        <strain evidence="2">SID12501</strain>
    </source>
</reference>
<evidence type="ECO:0000313" key="2">
    <source>
        <dbReference type="EMBL" id="NEC92255.1"/>
    </source>
</evidence>